<dbReference type="EMBL" id="JAEHNY010000014">
    <property type="protein sequence ID" value="MBI6121172.1"/>
    <property type="molecule type" value="Genomic_DNA"/>
</dbReference>
<name>A0ABS0TJH0_9FLAO</name>
<reference evidence="2 3" key="1">
    <citation type="submission" date="2020-12" db="EMBL/GenBank/DDBJ databases">
        <title>Salegentibacter orientalis sp. nov., isolated from costal sediment.</title>
        <authorList>
            <person name="Lian F.-B."/>
        </authorList>
    </citation>
    <scope>NUCLEOTIDE SEQUENCE [LARGE SCALE GENOMIC DNA]</scope>
    <source>
        <strain evidence="2 3">F60176</strain>
    </source>
</reference>
<dbReference type="RefSeq" id="WP_198639324.1">
    <property type="nucleotide sequence ID" value="NZ_JAEHNY010000014.1"/>
</dbReference>
<comment type="caution">
    <text evidence="2">The sequence shown here is derived from an EMBL/GenBank/DDBJ whole genome shotgun (WGS) entry which is preliminary data.</text>
</comment>
<organism evidence="2 3">
    <name type="scientific">Salegentibacter maritimus</name>
    <dbReference type="NCBI Taxonomy" id="2794347"/>
    <lineage>
        <taxon>Bacteria</taxon>
        <taxon>Pseudomonadati</taxon>
        <taxon>Bacteroidota</taxon>
        <taxon>Flavobacteriia</taxon>
        <taxon>Flavobacteriales</taxon>
        <taxon>Flavobacteriaceae</taxon>
        <taxon>Salegentibacter</taxon>
    </lineage>
</organism>
<keyword evidence="3" id="KW-1185">Reference proteome</keyword>
<feature type="coiled-coil region" evidence="1">
    <location>
        <begin position="195"/>
        <end position="222"/>
    </location>
</feature>
<evidence type="ECO:0000313" key="2">
    <source>
        <dbReference type="EMBL" id="MBI6121172.1"/>
    </source>
</evidence>
<keyword evidence="1" id="KW-0175">Coiled coil</keyword>
<dbReference type="PROSITE" id="PS51257">
    <property type="entry name" value="PROKAR_LIPOPROTEIN"/>
    <property type="match status" value="1"/>
</dbReference>
<accession>A0ABS0TJH0</accession>
<gene>
    <name evidence="2" type="ORF">I6U50_14190</name>
</gene>
<evidence type="ECO:0000313" key="3">
    <source>
        <dbReference type="Proteomes" id="UP000635665"/>
    </source>
</evidence>
<sequence length="223" mass="25895">MKKIIFNFYLIIIAISLVSCASIPREAPVLSQQLNTEIQELENSHLGLVHSFFELKRKNAKDYINTVWLPLYAEKYFRQQDISNMWNMVVNEGSPEDRLQFILATAPALQEEINLQYETMIAPLDKLEYKLEQALKEKYTNARSINNTITSFLFSASEIDENRQRYLNMIGISDDKISKTINETALITEKMLNTANSVDSRYNAIRENIQNYTEQLNNILNQI</sequence>
<protein>
    <submittedName>
        <fullName evidence="2">Uncharacterized protein</fullName>
    </submittedName>
</protein>
<dbReference type="Proteomes" id="UP000635665">
    <property type="component" value="Unassembled WGS sequence"/>
</dbReference>
<proteinExistence type="predicted"/>
<evidence type="ECO:0000256" key="1">
    <source>
        <dbReference type="SAM" id="Coils"/>
    </source>
</evidence>